<dbReference type="Pfam" id="PF01852">
    <property type="entry name" value="START"/>
    <property type="match status" value="1"/>
</dbReference>
<dbReference type="Proteomes" id="UP000039865">
    <property type="component" value="Unassembled WGS sequence"/>
</dbReference>
<feature type="compositionally biased region" description="Polar residues" evidence="1">
    <location>
        <begin position="29"/>
        <end position="42"/>
    </location>
</feature>
<dbReference type="AlphaFoldDB" id="A0A078ASE5"/>
<dbReference type="Gene3D" id="3.30.530.20">
    <property type="match status" value="1"/>
</dbReference>
<dbReference type="GO" id="GO:0008289">
    <property type="term" value="F:lipid binding"/>
    <property type="evidence" value="ECO:0007669"/>
    <property type="project" value="InterPro"/>
</dbReference>
<evidence type="ECO:0000259" key="2">
    <source>
        <dbReference type="Pfam" id="PF01852"/>
    </source>
</evidence>
<dbReference type="InParanoid" id="A0A078ASE5"/>
<proteinExistence type="predicted"/>
<reference evidence="3 4" key="1">
    <citation type="submission" date="2014-06" db="EMBL/GenBank/DDBJ databases">
        <authorList>
            <person name="Swart Estienne"/>
        </authorList>
    </citation>
    <scope>NUCLEOTIDE SEQUENCE [LARGE SCALE GENOMIC DNA]</scope>
    <source>
        <strain evidence="3 4">130c</strain>
    </source>
</reference>
<dbReference type="OrthoDB" id="322677at2759"/>
<evidence type="ECO:0000313" key="4">
    <source>
        <dbReference type="Proteomes" id="UP000039865"/>
    </source>
</evidence>
<dbReference type="SUPFAM" id="SSF55961">
    <property type="entry name" value="Bet v1-like"/>
    <property type="match status" value="1"/>
</dbReference>
<evidence type="ECO:0000256" key="1">
    <source>
        <dbReference type="SAM" id="MobiDB-lite"/>
    </source>
</evidence>
<sequence>MQSQQLVKQNTEKKETQQNLEQVLESKNIESNLNSQKISQSPRPNPVKKLSKREKIRQELVEQIKQIFETRTTATVIGDYKDKNMVLRKRIIDEDGPQQITIEQEVIGVTPYQYIQTMREITKTQVEWNQHLKSCELFKKDGDFDIVISFFKSPALFVAARIVMDAAYYIDYPEKNEYMCLFSSKGNDDYWEEYLQYNDIGDYVRAFAHISGHWFRPLYSPQNEKEVIGTQVFYVNQADFGGEIPAWIKNTMAPRAMVEGWEALSAFSKKNPKQ</sequence>
<dbReference type="EMBL" id="CCKQ01013247">
    <property type="protein sequence ID" value="CDW84891.1"/>
    <property type="molecule type" value="Genomic_DNA"/>
</dbReference>
<dbReference type="InterPro" id="IPR002913">
    <property type="entry name" value="START_lipid-bd_dom"/>
</dbReference>
<gene>
    <name evidence="3" type="primary">Contig13074.g13942</name>
    <name evidence="3" type="ORF">STYLEM_13960</name>
</gene>
<organism evidence="3 4">
    <name type="scientific">Stylonychia lemnae</name>
    <name type="common">Ciliate</name>
    <dbReference type="NCBI Taxonomy" id="5949"/>
    <lineage>
        <taxon>Eukaryota</taxon>
        <taxon>Sar</taxon>
        <taxon>Alveolata</taxon>
        <taxon>Ciliophora</taxon>
        <taxon>Intramacronucleata</taxon>
        <taxon>Spirotrichea</taxon>
        <taxon>Stichotrichia</taxon>
        <taxon>Sporadotrichida</taxon>
        <taxon>Oxytrichidae</taxon>
        <taxon>Stylonychinae</taxon>
        <taxon>Stylonychia</taxon>
    </lineage>
</organism>
<evidence type="ECO:0000313" key="3">
    <source>
        <dbReference type="EMBL" id="CDW84891.1"/>
    </source>
</evidence>
<feature type="region of interest" description="Disordered" evidence="1">
    <location>
        <begin position="1"/>
        <end position="52"/>
    </location>
</feature>
<dbReference type="InterPro" id="IPR023393">
    <property type="entry name" value="START-like_dom_sf"/>
</dbReference>
<feature type="domain" description="START" evidence="2">
    <location>
        <begin position="100"/>
        <end position="273"/>
    </location>
</feature>
<keyword evidence="4" id="KW-1185">Reference proteome</keyword>
<accession>A0A078ASE5</accession>
<name>A0A078ASE5_STYLE</name>
<protein>
    <recommendedName>
        <fullName evidence="2">START domain-containing protein</fullName>
    </recommendedName>
</protein>